<keyword evidence="2 7" id="KW-0699">rRNA-binding</keyword>
<dbReference type="PANTHER" id="PTHR21368">
    <property type="entry name" value="50S RIBOSOMAL PROTEIN L9"/>
    <property type="match status" value="1"/>
</dbReference>
<comment type="caution">
    <text evidence="10">The sequence shown here is derived from an EMBL/GenBank/DDBJ whole genome shotgun (WGS) entry which is preliminary data.</text>
</comment>
<dbReference type="InterPro" id="IPR020069">
    <property type="entry name" value="Ribosomal_bL9_C"/>
</dbReference>
<dbReference type="InterPro" id="IPR009027">
    <property type="entry name" value="Ribosomal_bL9/RNase_H1_N"/>
</dbReference>
<sequence length="149" mass="16194">MKVILLQDVKSLGKKGEIVNVNDGYARNFILPKKMGVEATGKNLNDLKLQKNNEEKVAKEHLEAAKELGAKIAAGKVTLQIKVGEGGRTFGSVSSKEIAAAAKEQMGLDIDKKKIQLKETIKMLGTHIVPVKLHPQVTAELKVVVTEEN</sequence>
<dbReference type="InterPro" id="IPR036791">
    <property type="entry name" value="Ribosomal_bL9_C_sf"/>
</dbReference>
<evidence type="ECO:0000256" key="6">
    <source>
        <dbReference type="ARBA" id="ARBA00035292"/>
    </source>
</evidence>
<dbReference type="NCBIfam" id="TIGR00158">
    <property type="entry name" value="L9"/>
    <property type="match status" value="1"/>
</dbReference>
<evidence type="ECO:0000256" key="7">
    <source>
        <dbReference type="HAMAP-Rule" id="MF_00503"/>
    </source>
</evidence>
<dbReference type="GO" id="GO:0005840">
    <property type="term" value="C:ribosome"/>
    <property type="evidence" value="ECO:0007669"/>
    <property type="project" value="UniProtKB-KW"/>
</dbReference>
<evidence type="ECO:0000259" key="9">
    <source>
        <dbReference type="Pfam" id="PF03948"/>
    </source>
</evidence>
<feature type="domain" description="Ribosomal protein L9" evidence="8">
    <location>
        <begin position="1"/>
        <end position="46"/>
    </location>
</feature>
<dbReference type="HAMAP" id="MF_00503">
    <property type="entry name" value="Ribosomal_bL9"/>
    <property type="match status" value="1"/>
</dbReference>
<dbReference type="Gene3D" id="3.40.5.10">
    <property type="entry name" value="Ribosomal protein L9, N-terminal domain"/>
    <property type="match status" value="1"/>
</dbReference>
<dbReference type="InterPro" id="IPR000244">
    <property type="entry name" value="Ribosomal_bL9"/>
</dbReference>
<dbReference type="Pfam" id="PF01281">
    <property type="entry name" value="Ribosomal_L9_N"/>
    <property type="match status" value="1"/>
</dbReference>
<evidence type="ECO:0000256" key="1">
    <source>
        <dbReference type="ARBA" id="ARBA00010605"/>
    </source>
</evidence>
<gene>
    <name evidence="7 10" type="primary">rplI</name>
    <name evidence="10" type="ORF">OCV51_03970</name>
</gene>
<comment type="similarity">
    <text evidence="1 7">Belongs to the bacterial ribosomal protein bL9 family.</text>
</comment>
<evidence type="ECO:0000259" key="8">
    <source>
        <dbReference type="Pfam" id="PF01281"/>
    </source>
</evidence>
<keyword evidence="5 7" id="KW-0687">Ribonucleoprotein</keyword>
<organism evidence="10 11">
    <name type="scientific">Faecalicatena acetigenes</name>
    <dbReference type="NCBI Taxonomy" id="2981790"/>
    <lineage>
        <taxon>Bacteria</taxon>
        <taxon>Bacillati</taxon>
        <taxon>Bacillota</taxon>
        <taxon>Clostridia</taxon>
        <taxon>Lachnospirales</taxon>
        <taxon>Lachnospiraceae</taxon>
        <taxon>Faecalicatena</taxon>
    </lineage>
</organism>
<dbReference type="SUPFAM" id="SSF55653">
    <property type="entry name" value="Ribosomal protein L9 C-domain"/>
    <property type="match status" value="1"/>
</dbReference>
<accession>A0ABT2T981</accession>
<proteinExistence type="inferred from homology"/>
<dbReference type="InterPro" id="IPR020594">
    <property type="entry name" value="Ribosomal_bL9_bac/chp"/>
</dbReference>
<evidence type="ECO:0000256" key="5">
    <source>
        <dbReference type="ARBA" id="ARBA00023274"/>
    </source>
</evidence>
<dbReference type="Gene3D" id="3.10.430.100">
    <property type="entry name" value="Ribosomal protein L9, C-terminal domain"/>
    <property type="match status" value="1"/>
</dbReference>
<evidence type="ECO:0000256" key="3">
    <source>
        <dbReference type="ARBA" id="ARBA00022884"/>
    </source>
</evidence>
<name>A0ABT2T981_9FIRM</name>
<dbReference type="RefSeq" id="WP_059066343.1">
    <property type="nucleotide sequence ID" value="NZ_JAOQJX010000004.1"/>
</dbReference>
<evidence type="ECO:0000313" key="11">
    <source>
        <dbReference type="Proteomes" id="UP001652394"/>
    </source>
</evidence>
<feature type="domain" description="Large ribosomal subunit protein bL9 C-terminal" evidence="9">
    <location>
        <begin position="63"/>
        <end position="146"/>
    </location>
</feature>
<protein>
    <recommendedName>
        <fullName evidence="6 7">Large ribosomal subunit protein bL9</fullName>
    </recommendedName>
</protein>
<keyword evidence="11" id="KW-1185">Reference proteome</keyword>
<keyword evidence="4 7" id="KW-0689">Ribosomal protein</keyword>
<dbReference type="InterPro" id="IPR036935">
    <property type="entry name" value="Ribosomal_bL9_N_sf"/>
</dbReference>
<evidence type="ECO:0000256" key="2">
    <source>
        <dbReference type="ARBA" id="ARBA00022730"/>
    </source>
</evidence>
<evidence type="ECO:0000313" key="10">
    <source>
        <dbReference type="EMBL" id="MCU6746824.1"/>
    </source>
</evidence>
<keyword evidence="3 7" id="KW-0694">RNA-binding</keyword>
<dbReference type="InterPro" id="IPR020070">
    <property type="entry name" value="Ribosomal_bL9_N"/>
</dbReference>
<comment type="function">
    <text evidence="7">Binds to the 23S rRNA.</text>
</comment>
<reference evidence="10 11" key="1">
    <citation type="journal article" date="2021" name="ISME Commun">
        <title>Automated analysis of genomic sequences facilitates high-throughput and comprehensive description of bacteria.</title>
        <authorList>
            <person name="Hitch T.C.A."/>
        </authorList>
    </citation>
    <scope>NUCLEOTIDE SEQUENCE [LARGE SCALE GENOMIC DNA]</scope>
    <source>
        <strain evidence="10 11">H2_18</strain>
    </source>
</reference>
<dbReference type="SUPFAM" id="SSF55658">
    <property type="entry name" value="L9 N-domain-like"/>
    <property type="match status" value="1"/>
</dbReference>
<dbReference type="Proteomes" id="UP001652394">
    <property type="component" value="Unassembled WGS sequence"/>
</dbReference>
<dbReference type="Pfam" id="PF03948">
    <property type="entry name" value="Ribosomal_L9_C"/>
    <property type="match status" value="1"/>
</dbReference>
<evidence type="ECO:0000256" key="4">
    <source>
        <dbReference type="ARBA" id="ARBA00022980"/>
    </source>
</evidence>
<dbReference type="EMBL" id="JAOQJX010000004">
    <property type="protein sequence ID" value="MCU6746824.1"/>
    <property type="molecule type" value="Genomic_DNA"/>
</dbReference>